<sequence>MTKDFFAFKIQHDETIKVITLLTITIQLCTTLDIKLLEMAENGYNASVSLLSRNQHEPFLDRSEKPKSIAKPKIDQRKIMLCIWWDIQGIRYYEKTSILSNTKGVFLQYDNARPHVASMTQKKIRELNWEILCHPPYSPTWHCQIIIYIVICKIF</sequence>
<keyword evidence="1" id="KW-0808">Transferase</keyword>
<dbReference type="Proteomes" id="UP000288716">
    <property type="component" value="Unassembled WGS sequence"/>
</dbReference>
<name>A0A443RX85_9ACAR</name>
<feature type="non-terminal residue" evidence="1">
    <location>
        <position position="155"/>
    </location>
</feature>
<reference evidence="1 2" key="1">
    <citation type="journal article" date="2018" name="Gigascience">
        <title>Genomes of trombidid mites reveal novel predicted allergens and laterally-transferred genes associated with secondary metabolism.</title>
        <authorList>
            <person name="Dong X."/>
            <person name="Chaisiri K."/>
            <person name="Xia D."/>
            <person name="Armstrong S.D."/>
            <person name="Fang Y."/>
            <person name="Donnelly M.J."/>
            <person name="Kadowaki T."/>
            <person name="McGarry J.W."/>
            <person name="Darby A.C."/>
            <person name="Makepeace B.L."/>
        </authorList>
    </citation>
    <scope>NUCLEOTIDE SEQUENCE [LARGE SCALE GENOMIC DNA]</scope>
    <source>
        <strain evidence="1">UoL-UT</strain>
    </source>
</reference>
<comment type="caution">
    <text evidence="1">The sequence shown here is derived from an EMBL/GenBank/DDBJ whole genome shotgun (WGS) entry which is preliminary data.</text>
</comment>
<dbReference type="PANTHER" id="PTHR46060">
    <property type="entry name" value="MARINER MOS1 TRANSPOSASE-LIKE PROTEIN"/>
    <property type="match status" value="1"/>
</dbReference>
<dbReference type="Gene3D" id="3.30.420.10">
    <property type="entry name" value="Ribonuclease H-like superfamily/Ribonuclease H"/>
    <property type="match status" value="1"/>
</dbReference>
<dbReference type="GO" id="GO:0008168">
    <property type="term" value="F:methyltransferase activity"/>
    <property type="evidence" value="ECO:0007669"/>
    <property type="project" value="UniProtKB-KW"/>
</dbReference>
<dbReference type="GO" id="GO:0003676">
    <property type="term" value="F:nucleic acid binding"/>
    <property type="evidence" value="ECO:0007669"/>
    <property type="project" value="InterPro"/>
</dbReference>
<dbReference type="InterPro" id="IPR036397">
    <property type="entry name" value="RNaseH_sf"/>
</dbReference>
<proteinExistence type="predicted"/>
<dbReference type="OrthoDB" id="6508494at2759"/>
<gene>
    <name evidence="1" type="ORF">B4U80_01144</name>
</gene>
<dbReference type="PANTHER" id="PTHR46060:SF1">
    <property type="entry name" value="MARINER MOS1 TRANSPOSASE-LIKE PROTEIN"/>
    <property type="match status" value="1"/>
</dbReference>
<evidence type="ECO:0000313" key="1">
    <source>
        <dbReference type="EMBL" id="RWS19860.1"/>
    </source>
</evidence>
<keyword evidence="2" id="KW-1185">Reference proteome</keyword>
<accession>A0A443RX85</accession>
<dbReference type="STRING" id="299467.A0A443RX85"/>
<dbReference type="InterPro" id="IPR001888">
    <property type="entry name" value="Transposase_1"/>
</dbReference>
<dbReference type="AlphaFoldDB" id="A0A443RX85"/>
<dbReference type="VEuPathDB" id="VectorBase:LDEU012180"/>
<evidence type="ECO:0000313" key="2">
    <source>
        <dbReference type="Proteomes" id="UP000288716"/>
    </source>
</evidence>
<keyword evidence="1" id="KW-0489">Methyltransferase</keyword>
<organism evidence="1 2">
    <name type="scientific">Leptotrombidium deliense</name>
    <dbReference type="NCBI Taxonomy" id="299467"/>
    <lineage>
        <taxon>Eukaryota</taxon>
        <taxon>Metazoa</taxon>
        <taxon>Ecdysozoa</taxon>
        <taxon>Arthropoda</taxon>
        <taxon>Chelicerata</taxon>
        <taxon>Arachnida</taxon>
        <taxon>Acari</taxon>
        <taxon>Acariformes</taxon>
        <taxon>Trombidiformes</taxon>
        <taxon>Prostigmata</taxon>
        <taxon>Anystina</taxon>
        <taxon>Parasitengona</taxon>
        <taxon>Trombiculoidea</taxon>
        <taxon>Trombiculidae</taxon>
        <taxon>Leptotrombidium</taxon>
    </lineage>
</organism>
<protein>
    <submittedName>
        <fullName evidence="1">Histone-lysine N-methyltransferase SETMAR-like protein</fullName>
    </submittedName>
</protein>
<dbReference type="Pfam" id="PF01359">
    <property type="entry name" value="Transposase_1"/>
    <property type="match status" value="1"/>
</dbReference>
<dbReference type="InterPro" id="IPR052709">
    <property type="entry name" value="Transposase-MT_Hybrid"/>
</dbReference>
<dbReference type="GO" id="GO:0032259">
    <property type="term" value="P:methylation"/>
    <property type="evidence" value="ECO:0007669"/>
    <property type="project" value="UniProtKB-KW"/>
</dbReference>
<dbReference type="EMBL" id="NCKV01022153">
    <property type="protein sequence ID" value="RWS19860.1"/>
    <property type="molecule type" value="Genomic_DNA"/>
</dbReference>